<comment type="caution">
    <text evidence="4">The sequence shown here is derived from an EMBL/GenBank/DDBJ whole genome shotgun (WGS) entry which is preliminary data.</text>
</comment>
<evidence type="ECO:0000256" key="1">
    <source>
        <dbReference type="ARBA" id="ARBA00022737"/>
    </source>
</evidence>
<sequence length="264" mass="29698">MSLNKGLLVALVVLLSGCQTVNKSQEANQPKEKISQTSPTSMYDMPNVVDYEKAARLNAELGMGYLTQGNYVRAKSKLVKAVEMAPNVADVNQAYGYYLEKVGEFVEAEKFYAKAVRLDSKNGKSHNNYGAFLCRQGRYQEAEKEFLLALEDLTYSKTAEVLENAGLCIMQVPNLAKAENYFERALKHDPNRYQSLLELAVIKFKNNDYQRAQSYYSTYTKLAAPTKRSLLLGLKLAELSGEKDKEASIQLMLNAQYPNTLRNL</sequence>
<dbReference type="PANTHER" id="PTHR44186">
    <property type="match status" value="1"/>
</dbReference>
<dbReference type="SUPFAM" id="SSF48452">
    <property type="entry name" value="TPR-like"/>
    <property type="match status" value="1"/>
</dbReference>
<evidence type="ECO:0000256" key="3">
    <source>
        <dbReference type="PROSITE-ProRule" id="PRU00339"/>
    </source>
</evidence>
<dbReference type="RefSeq" id="WP_057624806.1">
    <property type="nucleotide sequence ID" value="NZ_LKHV02000001.1"/>
</dbReference>
<reference evidence="4" key="1">
    <citation type="submission" date="2015-09" db="EMBL/GenBank/DDBJ databases">
        <title>Draft Genome Sequences of Two Novel Amoeba-resistant Intranuclear Bacteria, Candidatus Berkiella cookevillensis and Candidatus Berkiella aquae.</title>
        <authorList>
            <person name="Mehari Y.T."/>
            <person name="Arivett B.A."/>
            <person name="Farone A.L."/>
            <person name="Gunderson J.H."/>
            <person name="Farone M.B."/>
        </authorList>
    </citation>
    <scope>NUCLEOTIDE SEQUENCE [LARGE SCALE GENOMIC DNA]</scope>
    <source>
        <strain evidence="4">CC99</strain>
    </source>
</reference>
<dbReference type="PROSITE" id="PS50005">
    <property type="entry name" value="TPR"/>
    <property type="match status" value="3"/>
</dbReference>
<dbReference type="Pfam" id="PF13432">
    <property type="entry name" value="TPR_16"/>
    <property type="match status" value="1"/>
</dbReference>
<dbReference type="InterPro" id="IPR019734">
    <property type="entry name" value="TPR_rpt"/>
</dbReference>
<dbReference type="PANTHER" id="PTHR44186:SF1">
    <property type="entry name" value="BARDET-BIEDL SYNDROME 4 PROTEIN"/>
    <property type="match status" value="1"/>
</dbReference>
<dbReference type="SMART" id="SM00028">
    <property type="entry name" value="TPR"/>
    <property type="match status" value="4"/>
</dbReference>
<protein>
    <submittedName>
        <fullName evidence="4">Photosystem I assembly protein Ycf3</fullName>
    </submittedName>
    <submittedName>
        <fullName evidence="5">Type IV pilus biogenesis/stability protein PilW</fullName>
    </submittedName>
</protein>
<evidence type="ECO:0000313" key="6">
    <source>
        <dbReference type="Proteomes" id="UP000051494"/>
    </source>
</evidence>
<dbReference type="Pfam" id="PF13424">
    <property type="entry name" value="TPR_12"/>
    <property type="match status" value="1"/>
</dbReference>
<dbReference type="EMBL" id="LKHV01000008">
    <property type="protein sequence ID" value="KRG18284.1"/>
    <property type="molecule type" value="Genomic_DNA"/>
</dbReference>
<proteinExistence type="predicted"/>
<keyword evidence="1" id="KW-0677">Repeat</keyword>
<feature type="repeat" description="TPR" evidence="3">
    <location>
        <begin position="55"/>
        <end position="88"/>
    </location>
</feature>
<evidence type="ECO:0000313" key="4">
    <source>
        <dbReference type="EMBL" id="KRG18284.1"/>
    </source>
</evidence>
<evidence type="ECO:0000256" key="2">
    <source>
        <dbReference type="ARBA" id="ARBA00022803"/>
    </source>
</evidence>
<keyword evidence="2 3" id="KW-0802">TPR repeat</keyword>
<dbReference type="NCBIfam" id="TIGR02521">
    <property type="entry name" value="type_IV_pilW"/>
    <property type="match status" value="1"/>
</dbReference>
<dbReference type="STRING" id="437022.CC99x_01729"/>
<evidence type="ECO:0000313" key="5">
    <source>
        <dbReference type="EMBL" id="MCS5708717.1"/>
    </source>
</evidence>
<dbReference type="AlphaFoldDB" id="A0A0Q9YCH2"/>
<dbReference type="EMBL" id="LKHV02000001">
    <property type="protein sequence ID" value="MCS5708717.1"/>
    <property type="molecule type" value="Genomic_DNA"/>
</dbReference>
<reference evidence="5" key="2">
    <citation type="journal article" date="2016" name="Genome Announc.">
        <title>Draft Genome Sequences of Two Novel Amoeba-Resistant Intranuclear Bacteria, 'Candidatus Berkiella cookevillensis' and 'Candidatus Berkiella aquae'.</title>
        <authorList>
            <person name="Mehari Y.T."/>
            <person name="Arivett B.A."/>
            <person name="Farone A.L."/>
            <person name="Gunderson J.H."/>
            <person name="Farone M.B."/>
        </authorList>
    </citation>
    <scope>NUCLEOTIDE SEQUENCE</scope>
    <source>
        <strain evidence="5">CC99</strain>
    </source>
</reference>
<dbReference type="Proteomes" id="UP000051494">
    <property type="component" value="Unassembled WGS sequence"/>
</dbReference>
<feature type="repeat" description="TPR" evidence="3">
    <location>
        <begin position="159"/>
        <end position="192"/>
    </location>
</feature>
<dbReference type="InterPro" id="IPR013360">
    <property type="entry name" value="Pilus_4_PilW"/>
</dbReference>
<dbReference type="PATRIC" id="fig|1590042.3.peg.1757"/>
<reference evidence="5" key="3">
    <citation type="submission" date="2021-06" db="EMBL/GenBank/DDBJ databases">
        <title>Genomic Description and Analysis of Intracellular Bacteria, Candidatus Berkiella cookevillensis and Candidatus Berkiella aquae.</title>
        <authorList>
            <person name="Kidane D.T."/>
            <person name="Mehari Y.T."/>
            <person name="Rice F.C."/>
            <person name="Arivett B.A."/>
            <person name="Farone A.L."/>
            <person name="Berk S.G."/>
            <person name="Farone M.B."/>
        </authorList>
    </citation>
    <scope>NUCLEOTIDE SEQUENCE</scope>
    <source>
        <strain evidence="5">CC99</strain>
    </source>
</reference>
<name>A0A0Q9YCH2_9GAMM</name>
<dbReference type="InterPro" id="IPR011990">
    <property type="entry name" value="TPR-like_helical_dom_sf"/>
</dbReference>
<accession>A0A0Q9YCH2</accession>
<gene>
    <name evidence="4" type="primary">ycf3</name>
    <name evidence="5" type="synonym">pilW</name>
    <name evidence="5" type="ORF">CC99x_007345</name>
    <name evidence="4" type="ORF">CC99x_01729</name>
</gene>
<dbReference type="OrthoDB" id="9814042at2"/>
<dbReference type="Gene3D" id="1.25.40.10">
    <property type="entry name" value="Tetratricopeptide repeat domain"/>
    <property type="match status" value="1"/>
</dbReference>
<dbReference type="PROSITE" id="PS51257">
    <property type="entry name" value="PROKAR_LIPOPROTEIN"/>
    <property type="match status" value="1"/>
</dbReference>
<organism evidence="4">
    <name type="scientific">Candidatus Berkiella cookevillensis</name>
    <dbReference type="NCBI Taxonomy" id="437022"/>
    <lineage>
        <taxon>Bacteria</taxon>
        <taxon>Pseudomonadati</taxon>
        <taxon>Pseudomonadota</taxon>
        <taxon>Gammaproteobacteria</taxon>
        <taxon>Candidatus Berkiellales</taxon>
        <taxon>Candidatus Berkiellaceae</taxon>
        <taxon>Candidatus Berkiella</taxon>
    </lineage>
</organism>
<feature type="repeat" description="TPR" evidence="3">
    <location>
        <begin position="89"/>
        <end position="122"/>
    </location>
</feature>
<keyword evidence="6" id="KW-1185">Reference proteome</keyword>